<dbReference type="Gene3D" id="3.90.1170.40">
    <property type="entry name" value="Molybdopterin biosynthesis MoaE subunit"/>
    <property type="match status" value="1"/>
</dbReference>
<comment type="similarity">
    <text evidence="2">Belongs to the MoaE family.</text>
</comment>
<evidence type="ECO:0000256" key="8">
    <source>
        <dbReference type="ARBA" id="ARBA00049878"/>
    </source>
</evidence>
<evidence type="ECO:0000256" key="10">
    <source>
        <dbReference type="ARBA" id="ARBA00076955"/>
    </source>
</evidence>
<dbReference type="GO" id="GO:0006777">
    <property type="term" value="P:Mo-molybdopterin cofactor biosynthetic process"/>
    <property type="evidence" value="ECO:0007669"/>
    <property type="project" value="UniProtKB-KW"/>
</dbReference>
<keyword evidence="5" id="KW-0501">Molybdenum cofactor biosynthesis</keyword>
<comment type="catalytic activity">
    <reaction evidence="8">
        <text>2 [molybdopterin-synthase sulfur-carrier protein]-C-terminal-Gly-aminoethanethioate + cyclic pyranopterin phosphate + H2O = molybdopterin + 2 [molybdopterin-synthase sulfur-carrier protein]-C-terminal Gly-Gly + 2 H(+)</text>
        <dbReference type="Rhea" id="RHEA:26333"/>
        <dbReference type="Rhea" id="RHEA-COMP:12202"/>
        <dbReference type="Rhea" id="RHEA-COMP:19907"/>
        <dbReference type="ChEBI" id="CHEBI:15377"/>
        <dbReference type="ChEBI" id="CHEBI:15378"/>
        <dbReference type="ChEBI" id="CHEBI:58698"/>
        <dbReference type="ChEBI" id="CHEBI:59648"/>
        <dbReference type="ChEBI" id="CHEBI:90778"/>
        <dbReference type="ChEBI" id="CHEBI:232372"/>
        <dbReference type="EC" id="2.8.1.12"/>
    </reaction>
</comment>
<evidence type="ECO:0000256" key="14">
    <source>
        <dbReference type="SAM" id="MobiDB-lite"/>
    </source>
</evidence>
<evidence type="ECO:0000256" key="13">
    <source>
        <dbReference type="ARBA" id="ARBA00080739"/>
    </source>
</evidence>
<feature type="region of interest" description="Disordered" evidence="14">
    <location>
        <begin position="1"/>
        <end position="27"/>
    </location>
</feature>
<evidence type="ECO:0000256" key="7">
    <source>
        <dbReference type="ARBA" id="ARBA00026066"/>
    </source>
</evidence>
<dbReference type="InterPro" id="IPR003448">
    <property type="entry name" value="Mopterin_biosynth_MoaE"/>
</dbReference>
<dbReference type="GO" id="GO:0030366">
    <property type="term" value="F:molybdopterin synthase activity"/>
    <property type="evidence" value="ECO:0007669"/>
    <property type="project" value="UniProtKB-EC"/>
</dbReference>
<evidence type="ECO:0000256" key="4">
    <source>
        <dbReference type="ARBA" id="ARBA00022679"/>
    </source>
</evidence>
<evidence type="ECO:0000256" key="3">
    <source>
        <dbReference type="ARBA" id="ARBA00011950"/>
    </source>
</evidence>
<evidence type="ECO:0000256" key="6">
    <source>
        <dbReference type="ARBA" id="ARBA00025448"/>
    </source>
</evidence>
<name>A0A927N301_9ACTN</name>
<comment type="pathway">
    <text evidence="1">Cofactor biosynthesis; molybdopterin biosynthesis.</text>
</comment>
<dbReference type="Proteomes" id="UP000638648">
    <property type="component" value="Unassembled WGS sequence"/>
</dbReference>
<evidence type="ECO:0000256" key="12">
    <source>
        <dbReference type="ARBA" id="ARBA00080680"/>
    </source>
</evidence>
<gene>
    <name evidence="15" type="ORF">HEB94_008554</name>
</gene>
<reference evidence="15" key="1">
    <citation type="submission" date="2020-10" db="EMBL/GenBank/DDBJ databases">
        <title>Sequencing the genomes of 1000 actinobacteria strains.</title>
        <authorList>
            <person name="Klenk H.-P."/>
        </authorList>
    </citation>
    <scope>NUCLEOTIDE SEQUENCE</scope>
    <source>
        <strain evidence="15">DSM 45354</strain>
    </source>
</reference>
<evidence type="ECO:0000256" key="1">
    <source>
        <dbReference type="ARBA" id="ARBA00005046"/>
    </source>
</evidence>
<feature type="compositionally biased region" description="Polar residues" evidence="14">
    <location>
        <begin position="1"/>
        <end position="25"/>
    </location>
</feature>
<dbReference type="AlphaFoldDB" id="A0A927N301"/>
<dbReference type="CDD" id="cd00756">
    <property type="entry name" value="MoaE"/>
    <property type="match status" value="1"/>
</dbReference>
<evidence type="ECO:0000256" key="2">
    <source>
        <dbReference type="ARBA" id="ARBA00005426"/>
    </source>
</evidence>
<evidence type="ECO:0000256" key="9">
    <source>
        <dbReference type="ARBA" id="ARBA00072424"/>
    </source>
</evidence>
<sequence length="168" mass="17680">MTRTESNAQSGAQPGAQSSDQSSAESVARDQIRLLDLRESPLSADEVLSAIADPRAGGFCLFVGAVRDHDGGRSVTELGYDAHPRALSELREVAEAVVAAHPVCGLAAVHRTGDLAVGESAVIVGVSAPHRDAAFAACRQLIDDLKARVPLWKHQRFTDGSAEWVGAE</sequence>
<dbReference type="EMBL" id="JADBEM010000001">
    <property type="protein sequence ID" value="MBE1611706.1"/>
    <property type="molecule type" value="Genomic_DNA"/>
</dbReference>
<evidence type="ECO:0000313" key="15">
    <source>
        <dbReference type="EMBL" id="MBE1611706.1"/>
    </source>
</evidence>
<comment type="function">
    <text evidence="6">Converts molybdopterin precursor Z into molybdopterin. This requires the incorporation of two sulfur atoms into precursor Z to generate a dithiolene group. The sulfur is provided by MoaD.</text>
</comment>
<protein>
    <recommendedName>
        <fullName evidence="9">Molybdopterin synthase catalytic subunit 1</fullName>
        <ecNumber evidence="3">2.8.1.12</ecNumber>
    </recommendedName>
    <alternativeName>
        <fullName evidence="13">MPT synthase subunit 2 1</fullName>
    </alternativeName>
    <alternativeName>
        <fullName evidence="10">Molybdenum cofactor biosynthesis protein E 1</fullName>
    </alternativeName>
    <alternativeName>
        <fullName evidence="11">Molybdopterin-converting factor large subunit 1</fullName>
    </alternativeName>
    <alternativeName>
        <fullName evidence="12">Molybdopterin-converting factor subunit 2 1</fullName>
    </alternativeName>
</protein>
<dbReference type="PANTHER" id="PTHR23404">
    <property type="entry name" value="MOLYBDOPTERIN SYNTHASE RELATED"/>
    <property type="match status" value="1"/>
</dbReference>
<evidence type="ECO:0000256" key="11">
    <source>
        <dbReference type="ARBA" id="ARBA00078352"/>
    </source>
</evidence>
<dbReference type="EC" id="2.8.1.12" evidence="3"/>
<proteinExistence type="inferred from homology"/>
<evidence type="ECO:0000256" key="5">
    <source>
        <dbReference type="ARBA" id="ARBA00023150"/>
    </source>
</evidence>
<dbReference type="InterPro" id="IPR036563">
    <property type="entry name" value="MoaE_sf"/>
</dbReference>
<dbReference type="FunFam" id="3.90.1170.40:FF:000004">
    <property type="entry name" value="Molybdopterin biosynthesis protein MoeE"/>
    <property type="match status" value="1"/>
</dbReference>
<comment type="caution">
    <text evidence="15">The sequence shown here is derived from an EMBL/GenBank/DDBJ whole genome shotgun (WGS) entry which is preliminary data.</text>
</comment>
<organism evidence="15 16">
    <name type="scientific">Actinopolymorpha pittospori</name>
    <dbReference type="NCBI Taxonomy" id="648752"/>
    <lineage>
        <taxon>Bacteria</taxon>
        <taxon>Bacillati</taxon>
        <taxon>Actinomycetota</taxon>
        <taxon>Actinomycetes</taxon>
        <taxon>Propionibacteriales</taxon>
        <taxon>Actinopolymorphaceae</taxon>
        <taxon>Actinopolymorpha</taxon>
    </lineage>
</organism>
<keyword evidence="4 15" id="KW-0808">Transferase</keyword>
<evidence type="ECO:0000313" key="16">
    <source>
        <dbReference type="Proteomes" id="UP000638648"/>
    </source>
</evidence>
<dbReference type="Pfam" id="PF02391">
    <property type="entry name" value="MoaE"/>
    <property type="match status" value="1"/>
</dbReference>
<dbReference type="SUPFAM" id="SSF54690">
    <property type="entry name" value="Molybdopterin synthase subunit MoaE"/>
    <property type="match status" value="1"/>
</dbReference>
<dbReference type="RefSeq" id="WP_337918301.1">
    <property type="nucleotide sequence ID" value="NZ_BAABJL010000176.1"/>
</dbReference>
<comment type="subunit">
    <text evidence="7">Heterotetramer of 2 MoaD subunits and 2 MoaE subunits. Also stable as homodimer. The enzyme changes between these two forms during catalysis.</text>
</comment>
<keyword evidence="16" id="KW-1185">Reference proteome</keyword>
<accession>A0A927N301</accession>